<reference evidence="2 3" key="1">
    <citation type="submission" date="2020-08" db="EMBL/GenBank/DDBJ databases">
        <title>Sequencing the genomes of 1000 actinobacteria strains.</title>
        <authorList>
            <person name="Klenk H.-P."/>
        </authorList>
    </citation>
    <scope>NUCLEOTIDE SEQUENCE [LARGE SCALE GENOMIC DNA]</scope>
    <source>
        <strain evidence="2 3">DSM 23974</strain>
    </source>
</reference>
<feature type="region of interest" description="Disordered" evidence="1">
    <location>
        <begin position="1"/>
        <end position="35"/>
    </location>
</feature>
<dbReference type="InterPro" id="IPR023393">
    <property type="entry name" value="START-like_dom_sf"/>
</dbReference>
<dbReference type="InterPro" id="IPR019587">
    <property type="entry name" value="Polyketide_cyclase/dehydratase"/>
</dbReference>
<dbReference type="RefSeq" id="WP_184241674.1">
    <property type="nucleotide sequence ID" value="NZ_JACHNA010000001.1"/>
</dbReference>
<sequence length="184" mass="20608">MSQSAPDPTPRQTDDARPESGAPLPAAAKQAAWPQRVDVGERQVAYTVTVDAPADELWALLANPHRHHEIDGSGTVKQRVTGPHRLTAGDRFRVAMRKYGLPYTMALTCTASDEGRLVEWAHPGGHRWRWEFEPVDATRTQVTEIFDYSWARPVVGTVFERLRLDRENAHGIQASLTRLAARHL</sequence>
<evidence type="ECO:0000313" key="3">
    <source>
        <dbReference type="Proteomes" id="UP000540191"/>
    </source>
</evidence>
<protein>
    <submittedName>
        <fullName evidence="2">Uncharacterized protein YndB with AHSA1/START domain</fullName>
    </submittedName>
</protein>
<dbReference type="SUPFAM" id="SSF55961">
    <property type="entry name" value="Bet v1-like"/>
    <property type="match status" value="1"/>
</dbReference>
<organism evidence="2 3">
    <name type="scientific">Micrococcus cohnii</name>
    <dbReference type="NCBI Taxonomy" id="993416"/>
    <lineage>
        <taxon>Bacteria</taxon>
        <taxon>Bacillati</taxon>
        <taxon>Actinomycetota</taxon>
        <taxon>Actinomycetes</taxon>
        <taxon>Micrococcales</taxon>
        <taxon>Micrococcaceae</taxon>
        <taxon>Micrococcus</taxon>
    </lineage>
</organism>
<evidence type="ECO:0000256" key="1">
    <source>
        <dbReference type="SAM" id="MobiDB-lite"/>
    </source>
</evidence>
<accession>A0A7W7GPQ3</accession>
<dbReference type="Gene3D" id="3.30.530.20">
    <property type="match status" value="1"/>
</dbReference>
<gene>
    <name evidence="2" type="ORF">HDA30_001566</name>
</gene>
<evidence type="ECO:0000313" key="2">
    <source>
        <dbReference type="EMBL" id="MBB4736058.1"/>
    </source>
</evidence>
<feature type="compositionally biased region" description="Low complexity" evidence="1">
    <location>
        <begin position="22"/>
        <end position="34"/>
    </location>
</feature>
<comment type="caution">
    <text evidence="2">The sequence shown here is derived from an EMBL/GenBank/DDBJ whole genome shotgun (WGS) entry which is preliminary data.</text>
</comment>
<name>A0A7W7GPQ3_9MICC</name>
<dbReference type="AlphaFoldDB" id="A0A7W7GPQ3"/>
<dbReference type="Proteomes" id="UP000540191">
    <property type="component" value="Unassembled WGS sequence"/>
</dbReference>
<proteinExistence type="predicted"/>
<dbReference type="EMBL" id="JACHNA010000001">
    <property type="protein sequence ID" value="MBB4736058.1"/>
    <property type="molecule type" value="Genomic_DNA"/>
</dbReference>
<dbReference type="Pfam" id="PF10604">
    <property type="entry name" value="Polyketide_cyc2"/>
    <property type="match status" value="1"/>
</dbReference>
<keyword evidence="3" id="KW-1185">Reference proteome</keyword>